<dbReference type="PANTHER" id="PTHR33446">
    <property type="entry name" value="PROTEIN TONB-RELATED"/>
    <property type="match status" value="1"/>
</dbReference>
<keyword evidence="9" id="KW-0472">Membrane</keyword>
<dbReference type="PANTHER" id="PTHR33446:SF2">
    <property type="entry name" value="PROTEIN TONB"/>
    <property type="match status" value="1"/>
</dbReference>
<keyword evidence="4" id="KW-1003">Cell membrane</keyword>
<dbReference type="RefSeq" id="WP_130187236.1">
    <property type="nucleotide sequence ID" value="NZ_CP035913.1"/>
</dbReference>
<dbReference type="GO" id="GO:0055085">
    <property type="term" value="P:transmembrane transport"/>
    <property type="evidence" value="ECO:0007669"/>
    <property type="project" value="InterPro"/>
</dbReference>
<dbReference type="Pfam" id="PF03544">
    <property type="entry name" value="TonB_C"/>
    <property type="match status" value="1"/>
</dbReference>
<keyword evidence="10" id="KW-0732">Signal</keyword>
<dbReference type="InterPro" id="IPR037682">
    <property type="entry name" value="TonB_C"/>
</dbReference>
<feature type="signal peptide" evidence="10">
    <location>
        <begin position="1"/>
        <end position="26"/>
    </location>
</feature>
<evidence type="ECO:0000259" key="11">
    <source>
        <dbReference type="PROSITE" id="PS52015"/>
    </source>
</evidence>
<evidence type="ECO:0000313" key="12">
    <source>
        <dbReference type="EMBL" id="QBE64116.1"/>
    </source>
</evidence>
<dbReference type="EMBL" id="CP035913">
    <property type="protein sequence ID" value="QBE64116.1"/>
    <property type="molecule type" value="Genomic_DNA"/>
</dbReference>
<gene>
    <name evidence="12" type="ORF">EWM63_14950</name>
</gene>
<keyword evidence="13" id="KW-1185">Reference proteome</keyword>
<proteinExistence type="inferred from homology"/>
<feature type="domain" description="TonB C-terminal" evidence="11">
    <location>
        <begin position="27"/>
        <end position="117"/>
    </location>
</feature>
<keyword evidence="8" id="KW-1133">Transmembrane helix</keyword>
<dbReference type="Gene3D" id="3.30.1150.10">
    <property type="match status" value="1"/>
</dbReference>
<dbReference type="GO" id="GO:0031992">
    <property type="term" value="F:energy transducer activity"/>
    <property type="evidence" value="ECO:0007669"/>
    <property type="project" value="TreeGrafter"/>
</dbReference>
<keyword evidence="6" id="KW-0812">Transmembrane</keyword>
<evidence type="ECO:0000256" key="9">
    <source>
        <dbReference type="ARBA" id="ARBA00023136"/>
    </source>
</evidence>
<evidence type="ECO:0000256" key="5">
    <source>
        <dbReference type="ARBA" id="ARBA00022519"/>
    </source>
</evidence>
<organism evidence="12 13">
    <name type="scientific">Pseudoduganella lutea</name>
    <dbReference type="NCBI Taxonomy" id="321985"/>
    <lineage>
        <taxon>Bacteria</taxon>
        <taxon>Pseudomonadati</taxon>
        <taxon>Pseudomonadota</taxon>
        <taxon>Betaproteobacteria</taxon>
        <taxon>Burkholderiales</taxon>
        <taxon>Oxalobacteraceae</taxon>
        <taxon>Telluria group</taxon>
        <taxon>Pseudoduganella</taxon>
    </lineage>
</organism>
<protein>
    <submittedName>
        <fullName evidence="12">Energy transducer TonB</fullName>
    </submittedName>
</protein>
<dbReference type="InterPro" id="IPR006260">
    <property type="entry name" value="TonB/TolA_C"/>
</dbReference>
<evidence type="ECO:0000256" key="10">
    <source>
        <dbReference type="SAM" id="SignalP"/>
    </source>
</evidence>
<evidence type="ECO:0000256" key="3">
    <source>
        <dbReference type="ARBA" id="ARBA00022448"/>
    </source>
</evidence>
<keyword evidence="5" id="KW-0997">Cell inner membrane</keyword>
<dbReference type="PROSITE" id="PS52015">
    <property type="entry name" value="TONB_CTD"/>
    <property type="match status" value="1"/>
</dbReference>
<accession>A0A4P6KYE9</accession>
<dbReference type="KEGG" id="plue:EWM63_14950"/>
<keyword evidence="3" id="KW-0813">Transport</keyword>
<dbReference type="Proteomes" id="UP000290637">
    <property type="component" value="Chromosome"/>
</dbReference>
<reference evidence="12 13" key="1">
    <citation type="submission" date="2019-02" db="EMBL/GenBank/DDBJ databases">
        <title>Draft Genome Sequences of Six Type Strains of the Genus Massilia.</title>
        <authorList>
            <person name="Miess H."/>
            <person name="Frediansyhah A."/>
            <person name="Gross H."/>
        </authorList>
    </citation>
    <scope>NUCLEOTIDE SEQUENCE [LARGE SCALE GENOMIC DNA]</scope>
    <source>
        <strain evidence="12 13">DSM 17473</strain>
    </source>
</reference>
<evidence type="ECO:0000256" key="4">
    <source>
        <dbReference type="ARBA" id="ARBA00022475"/>
    </source>
</evidence>
<dbReference type="NCBIfam" id="TIGR01352">
    <property type="entry name" value="tonB_Cterm"/>
    <property type="match status" value="1"/>
</dbReference>
<dbReference type="InterPro" id="IPR051045">
    <property type="entry name" value="TonB-dependent_transducer"/>
</dbReference>
<evidence type="ECO:0000256" key="8">
    <source>
        <dbReference type="ARBA" id="ARBA00022989"/>
    </source>
</evidence>
<keyword evidence="7" id="KW-0653">Protein transport</keyword>
<evidence type="ECO:0000313" key="13">
    <source>
        <dbReference type="Proteomes" id="UP000290637"/>
    </source>
</evidence>
<dbReference type="SUPFAM" id="SSF74653">
    <property type="entry name" value="TolA/TonB C-terminal domain"/>
    <property type="match status" value="1"/>
</dbReference>
<dbReference type="OrthoDB" id="8724624at2"/>
<evidence type="ECO:0000256" key="2">
    <source>
        <dbReference type="ARBA" id="ARBA00006555"/>
    </source>
</evidence>
<sequence>MSINTSAKNRCFGLLAALLVSGAASAIEVPATPDARNCKADYPRAAIANEEQGTVSMSVLVSSGGVVKDSRINKSSGYRVLDNAALRKLAACKFAPGTKDGAPADTWTRVDYAWKLD</sequence>
<name>A0A4P6KYE9_9BURK</name>
<feature type="chain" id="PRO_5020856962" evidence="10">
    <location>
        <begin position="27"/>
        <end position="117"/>
    </location>
</feature>
<evidence type="ECO:0000256" key="7">
    <source>
        <dbReference type="ARBA" id="ARBA00022927"/>
    </source>
</evidence>
<dbReference type="AlphaFoldDB" id="A0A4P6KYE9"/>
<dbReference type="GO" id="GO:0015031">
    <property type="term" value="P:protein transport"/>
    <property type="evidence" value="ECO:0007669"/>
    <property type="project" value="UniProtKB-KW"/>
</dbReference>
<dbReference type="GO" id="GO:0098797">
    <property type="term" value="C:plasma membrane protein complex"/>
    <property type="evidence" value="ECO:0007669"/>
    <property type="project" value="TreeGrafter"/>
</dbReference>
<evidence type="ECO:0000256" key="1">
    <source>
        <dbReference type="ARBA" id="ARBA00004383"/>
    </source>
</evidence>
<evidence type="ECO:0000256" key="6">
    <source>
        <dbReference type="ARBA" id="ARBA00022692"/>
    </source>
</evidence>
<comment type="subcellular location">
    <subcellularLocation>
        <location evidence="1">Cell inner membrane</location>
        <topology evidence="1">Single-pass membrane protein</topology>
        <orientation evidence="1">Periplasmic side</orientation>
    </subcellularLocation>
</comment>
<comment type="similarity">
    <text evidence="2">Belongs to the TonB family.</text>
</comment>